<sequence>MLSNDEIACVYSALILTDDDIAITSEKIATILKAAKIDVEPYWPGLFSRCLESVDLKNLITNVGSVAPAAAAPAAAAASEGESKKADKKEEKKEESEEEDDDMGFGLFD</sequence>
<evidence type="ECO:0000256" key="7">
    <source>
        <dbReference type="SAM" id="MobiDB-lite"/>
    </source>
</evidence>
<dbReference type="Pfam" id="PF00428">
    <property type="entry name" value="Ribosomal_60s"/>
    <property type="match status" value="1"/>
</dbReference>
<feature type="compositionally biased region" description="Basic and acidic residues" evidence="7">
    <location>
        <begin position="81"/>
        <end position="95"/>
    </location>
</feature>
<dbReference type="Proteomes" id="UP001054945">
    <property type="component" value="Unassembled WGS sequence"/>
</dbReference>
<dbReference type="GO" id="GO:0030295">
    <property type="term" value="F:protein kinase activator activity"/>
    <property type="evidence" value="ECO:0007669"/>
    <property type="project" value="TreeGrafter"/>
</dbReference>
<dbReference type="GO" id="GO:0006414">
    <property type="term" value="P:translational elongation"/>
    <property type="evidence" value="ECO:0007669"/>
    <property type="project" value="InterPro"/>
</dbReference>
<dbReference type="PANTHER" id="PTHR45696">
    <property type="entry name" value="60S ACIDIC RIBOSOMAL PROTEIN P1"/>
    <property type="match status" value="1"/>
</dbReference>
<name>A0AAV4RMH8_CAEEX</name>
<evidence type="ECO:0000256" key="5">
    <source>
        <dbReference type="ARBA" id="ARBA00041116"/>
    </source>
</evidence>
<dbReference type="InterPro" id="IPR038716">
    <property type="entry name" value="P1/P2_N_sf"/>
</dbReference>
<dbReference type="GO" id="GO:0043021">
    <property type="term" value="F:ribonucleoprotein complex binding"/>
    <property type="evidence" value="ECO:0007669"/>
    <property type="project" value="TreeGrafter"/>
</dbReference>
<keyword evidence="4" id="KW-0687">Ribonucleoprotein</keyword>
<gene>
    <name evidence="8" type="primary">rla-1</name>
    <name evidence="8" type="ORF">CEXT_257371</name>
</gene>
<comment type="similarity">
    <text evidence="2">Belongs to the eukaryotic ribosomal protein P1/P2 family.</text>
</comment>
<evidence type="ECO:0000256" key="3">
    <source>
        <dbReference type="ARBA" id="ARBA00022980"/>
    </source>
</evidence>
<dbReference type="Gene3D" id="1.10.10.1410">
    <property type="match status" value="1"/>
</dbReference>
<dbReference type="GO" id="GO:0022625">
    <property type="term" value="C:cytosolic large ribosomal subunit"/>
    <property type="evidence" value="ECO:0007669"/>
    <property type="project" value="TreeGrafter"/>
</dbReference>
<comment type="function">
    <text evidence="1">Plays an important role in the elongation step of protein synthesis.</text>
</comment>
<evidence type="ECO:0000256" key="2">
    <source>
        <dbReference type="ARBA" id="ARBA00005436"/>
    </source>
</evidence>
<comment type="caution">
    <text evidence="8">The sequence shown here is derived from an EMBL/GenBank/DDBJ whole genome shotgun (WGS) entry which is preliminary data.</text>
</comment>
<dbReference type="EMBL" id="BPLR01007988">
    <property type="protein sequence ID" value="GIY21228.1"/>
    <property type="molecule type" value="Genomic_DNA"/>
</dbReference>
<organism evidence="8 9">
    <name type="scientific">Caerostris extrusa</name>
    <name type="common">Bark spider</name>
    <name type="synonym">Caerostris bankana</name>
    <dbReference type="NCBI Taxonomy" id="172846"/>
    <lineage>
        <taxon>Eukaryota</taxon>
        <taxon>Metazoa</taxon>
        <taxon>Ecdysozoa</taxon>
        <taxon>Arthropoda</taxon>
        <taxon>Chelicerata</taxon>
        <taxon>Arachnida</taxon>
        <taxon>Araneae</taxon>
        <taxon>Araneomorphae</taxon>
        <taxon>Entelegynae</taxon>
        <taxon>Araneoidea</taxon>
        <taxon>Araneidae</taxon>
        <taxon>Caerostris</taxon>
    </lineage>
</organism>
<proteinExistence type="inferred from homology"/>
<accession>A0AAV4RMH8</accession>
<dbReference type="HAMAP" id="MF_01478">
    <property type="entry name" value="Ribosomal_L12_arch"/>
    <property type="match status" value="1"/>
</dbReference>
<evidence type="ECO:0000313" key="9">
    <source>
        <dbReference type="Proteomes" id="UP001054945"/>
    </source>
</evidence>
<evidence type="ECO:0000256" key="1">
    <source>
        <dbReference type="ARBA" id="ARBA00003362"/>
    </source>
</evidence>
<dbReference type="PANTHER" id="PTHR45696:SF10">
    <property type="entry name" value="LARGE RIBOSOMAL SUBUNIT PROTEIN P1"/>
    <property type="match status" value="1"/>
</dbReference>
<dbReference type="GO" id="GO:0002181">
    <property type="term" value="P:cytoplasmic translation"/>
    <property type="evidence" value="ECO:0007669"/>
    <property type="project" value="TreeGrafter"/>
</dbReference>
<dbReference type="GO" id="GO:0003735">
    <property type="term" value="F:structural constituent of ribosome"/>
    <property type="evidence" value="ECO:0007669"/>
    <property type="project" value="InterPro"/>
</dbReference>
<feature type="region of interest" description="Disordered" evidence="7">
    <location>
        <begin position="74"/>
        <end position="109"/>
    </location>
</feature>
<evidence type="ECO:0000256" key="4">
    <source>
        <dbReference type="ARBA" id="ARBA00023274"/>
    </source>
</evidence>
<protein>
    <recommendedName>
        <fullName evidence="5">Large ribosomal subunit protein P1</fullName>
    </recommendedName>
    <alternativeName>
        <fullName evidence="6">60S acidic ribosomal protein P1</fullName>
    </alternativeName>
</protein>
<keyword evidence="3 8" id="KW-0689">Ribosomal protein</keyword>
<dbReference type="FunFam" id="1.10.10.1410:FF:000001">
    <property type="entry name" value="60S acidic ribosomal protein P1"/>
    <property type="match status" value="1"/>
</dbReference>
<dbReference type="InterPro" id="IPR027534">
    <property type="entry name" value="Ribosomal_P1/P2"/>
</dbReference>
<dbReference type="CDD" id="cd05831">
    <property type="entry name" value="Ribosomal_P1"/>
    <property type="match status" value="1"/>
</dbReference>
<dbReference type="AlphaFoldDB" id="A0AAV4RMH8"/>
<evidence type="ECO:0000256" key="6">
    <source>
        <dbReference type="ARBA" id="ARBA00042918"/>
    </source>
</evidence>
<reference evidence="8 9" key="1">
    <citation type="submission" date="2021-06" db="EMBL/GenBank/DDBJ databases">
        <title>Caerostris extrusa draft genome.</title>
        <authorList>
            <person name="Kono N."/>
            <person name="Arakawa K."/>
        </authorList>
    </citation>
    <scope>NUCLEOTIDE SEQUENCE [LARGE SCALE GENOMIC DNA]</scope>
</reference>
<keyword evidence="9" id="KW-1185">Reference proteome</keyword>
<evidence type="ECO:0000313" key="8">
    <source>
        <dbReference type="EMBL" id="GIY21228.1"/>
    </source>
</evidence>